<feature type="compositionally biased region" description="Polar residues" evidence="2">
    <location>
        <begin position="849"/>
        <end position="858"/>
    </location>
</feature>
<feature type="compositionally biased region" description="Basic and acidic residues" evidence="2">
    <location>
        <begin position="237"/>
        <end position="250"/>
    </location>
</feature>
<accession>A0A8H5BIR0</accession>
<feature type="compositionally biased region" description="Pro residues" evidence="2">
    <location>
        <begin position="541"/>
        <end position="554"/>
    </location>
</feature>
<keyword evidence="1" id="KW-0175">Coiled coil</keyword>
<feature type="compositionally biased region" description="Low complexity" evidence="2">
    <location>
        <begin position="211"/>
        <end position="233"/>
    </location>
</feature>
<dbReference type="OrthoDB" id="3268221at2759"/>
<comment type="caution">
    <text evidence="3">The sequence shown here is derived from an EMBL/GenBank/DDBJ whole genome shotgun (WGS) entry which is preliminary data.</text>
</comment>
<feature type="compositionally biased region" description="Basic and acidic residues" evidence="2">
    <location>
        <begin position="174"/>
        <end position="194"/>
    </location>
</feature>
<evidence type="ECO:0000313" key="4">
    <source>
        <dbReference type="Proteomes" id="UP000567179"/>
    </source>
</evidence>
<organism evidence="3 4">
    <name type="scientific">Psilocybe cf. subviscida</name>
    <dbReference type="NCBI Taxonomy" id="2480587"/>
    <lineage>
        <taxon>Eukaryota</taxon>
        <taxon>Fungi</taxon>
        <taxon>Dikarya</taxon>
        <taxon>Basidiomycota</taxon>
        <taxon>Agaricomycotina</taxon>
        <taxon>Agaricomycetes</taxon>
        <taxon>Agaricomycetidae</taxon>
        <taxon>Agaricales</taxon>
        <taxon>Agaricineae</taxon>
        <taxon>Strophariaceae</taxon>
        <taxon>Psilocybe</taxon>
    </lineage>
</organism>
<feature type="compositionally biased region" description="Basic residues" evidence="2">
    <location>
        <begin position="283"/>
        <end position="293"/>
    </location>
</feature>
<evidence type="ECO:0000256" key="2">
    <source>
        <dbReference type="SAM" id="MobiDB-lite"/>
    </source>
</evidence>
<evidence type="ECO:0000313" key="3">
    <source>
        <dbReference type="EMBL" id="KAF5323243.1"/>
    </source>
</evidence>
<reference evidence="3 4" key="1">
    <citation type="journal article" date="2020" name="ISME J.">
        <title>Uncovering the hidden diversity of litter-decomposition mechanisms in mushroom-forming fungi.</title>
        <authorList>
            <person name="Floudas D."/>
            <person name="Bentzer J."/>
            <person name="Ahren D."/>
            <person name="Johansson T."/>
            <person name="Persson P."/>
            <person name="Tunlid A."/>
        </authorList>
    </citation>
    <scope>NUCLEOTIDE SEQUENCE [LARGE SCALE GENOMIC DNA]</scope>
    <source>
        <strain evidence="3 4">CBS 101986</strain>
    </source>
</reference>
<feature type="compositionally biased region" description="Low complexity" evidence="2">
    <location>
        <begin position="37"/>
        <end position="46"/>
    </location>
</feature>
<dbReference type="Proteomes" id="UP000567179">
    <property type="component" value="Unassembled WGS sequence"/>
</dbReference>
<name>A0A8H5BIR0_9AGAR</name>
<feature type="compositionally biased region" description="Low complexity" evidence="2">
    <location>
        <begin position="866"/>
        <end position="877"/>
    </location>
</feature>
<sequence>MGSTTSPRNTVQPGPVYTPSTPVAQILESIVNDGNARNTSSNSTRSLDSGNNKTPKAEGFNSFPTYPPVIATIAEPFSPPVAAPFFSFPIPAQNGASPIVRTPSFLHSSSGGSLRYTSLPYLASDTTHFPVVHDADTGSAMPIAHEATSRQTPPSVHASTGLINGMHDVTYRHEHEHGHEREHSNFEYGVDHGAPKHGQAASFSLKEHAPSRSQSQSHTKSTTLKSKSSKMTSGNGMHERIKEELRRAREGTSYSSHSRSLSHSHSHSEADSAATPTADDHAHRHRSRHHKHSSSSSSSLSAMLVLATERLSRETKRADAAEREGREVLALFKTLHAAKGKIEAEFLRVKEELGLYKIQLDIAQKEIYRAQEIVDRVDRQRANAEDEIQRLTSKLRKLQEERAVAHALEEGRRLGYEEGLRQGRVAMQQYEHRNGSDDGGDNHEEDRNSGVTRFTYPPDDVRSMDSSLRSTGRERGRHREQPPLASASKHGPSAKRRRDPLPPAPAPTPAPTGPPPDTAPFAATLPIPTITTPMPVQVPSSQPPVPKPMPPHQPPEQIRVHLHPSDPNAPIHPVPWHNAPRSPNVSHRDIVLPPDNYIPVMDANSVISLPPPHELSVMVAPEAPDPARSIRNGRDGASVLTRANPTAPTGASSIGGQRTRPPSAFRVVNQDPTERPRRASRPPISLRQQPRTDRDEASTYQSELDALSPPRDYREYVPGSFYGRPNKAGNGPAEGSSKRPDSAEMVAEQWRNANPQYISMKSPRPQTPGPRQPEPSPSAGPPLSPYGKPASLTGGTAPPIRTPRQPRDIVLPMPDMPTHRPPSRNQQEAPYAPSSNYLAAPPSTYGRPNLTTEISNVTIPGIDIQTPSTRTPTSTRSDFTHLSANPGYLTPESANRLVPLPAPQETHAGDTSLGLTFSPAPSTRSFGAERLRGGAGTESEYDNRERIDMTLPTNELPAGFVPLSPLNIGK</sequence>
<feature type="compositionally biased region" description="Basic and acidic residues" evidence="2">
    <location>
        <begin position="432"/>
        <end position="448"/>
    </location>
</feature>
<dbReference type="EMBL" id="JAACJJ010000019">
    <property type="protein sequence ID" value="KAF5323243.1"/>
    <property type="molecule type" value="Genomic_DNA"/>
</dbReference>
<feature type="region of interest" description="Disordered" evidence="2">
    <location>
        <begin position="32"/>
        <end position="60"/>
    </location>
</feature>
<proteinExistence type="predicted"/>
<feature type="compositionally biased region" description="Polar residues" evidence="2">
    <location>
        <begin position="823"/>
        <end position="837"/>
    </location>
</feature>
<gene>
    <name evidence="3" type="ORF">D9619_013506</name>
</gene>
<feature type="compositionally biased region" description="Low complexity" evidence="2">
    <location>
        <begin position="519"/>
        <end position="540"/>
    </location>
</feature>
<feature type="region of interest" description="Disordered" evidence="2">
    <location>
        <begin position="432"/>
        <end position="582"/>
    </location>
</feature>
<protein>
    <submittedName>
        <fullName evidence="3">Uncharacterized protein</fullName>
    </submittedName>
</protein>
<feature type="region of interest" description="Disordered" evidence="2">
    <location>
        <begin position="623"/>
        <end position="944"/>
    </location>
</feature>
<feature type="compositionally biased region" description="Basic and acidic residues" evidence="2">
    <location>
        <begin position="471"/>
        <end position="481"/>
    </location>
</feature>
<keyword evidence="4" id="KW-1185">Reference proteome</keyword>
<feature type="region of interest" description="Disordered" evidence="2">
    <location>
        <begin position="174"/>
        <end position="301"/>
    </location>
</feature>
<dbReference type="AlphaFoldDB" id="A0A8H5BIR0"/>
<feature type="compositionally biased region" description="Polar residues" evidence="2">
    <location>
        <begin position="913"/>
        <end position="925"/>
    </location>
</feature>
<feature type="compositionally biased region" description="Pro residues" evidence="2">
    <location>
        <begin position="765"/>
        <end position="784"/>
    </location>
</feature>
<feature type="coiled-coil region" evidence="1">
    <location>
        <begin position="367"/>
        <end position="408"/>
    </location>
</feature>
<feature type="compositionally biased region" description="Pro residues" evidence="2">
    <location>
        <begin position="501"/>
        <end position="518"/>
    </location>
</feature>
<evidence type="ECO:0000256" key="1">
    <source>
        <dbReference type="SAM" id="Coils"/>
    </source>
</evidence>
<feature type="compositionally biased region" description="Polar residues" evidence="2">
    <location>
        <begin position="641"/>
        <end position="656"/>
    </location>
</feature>